<feature type="transmembrane region" description="Helical" evidence="2">
    <location>
        <begin position="145"/>
        <end position="162"/>
    </location>
</feature>
<feature type="region of interest" description="Disordered" evidence="1">
    <location>
        <begin position="286"/>
        <end position="308"/>
    </location>
</feature>
<gene>
    <name evidence="4" type="ORF">RM649_23350</name>
</gene>
<keyword evidence="5" id="KW-1185">Reference proteome</keyword>
<reference evidence="5" key="1">
    <citation type="submission" date="2023-07" db="EMBL/GenBank/DDBJ databases">
        <title>30 novel species of actinomycetes from the DSMZ collection.</title>
        <authorList>
            <person name="Nouioui I."/>
        </authorList>
    </citation>
    <scope>NUCLEOTIDE SEQUENCE [LARGE SCALE GENOMIC DNA]</scope>
    <source>
        <strain evidence="5">DSM 41770</strain>
    </source>
</reference>
<evidence type="ECO:0000259" key="3">
    <source>
        <dbReference type="Pfam" id="PF02517"/>
    </source>
</evidence>
<dbReference type="InterPro" id="IPR042150">
    <property type="entry name" value="MmRce1-like"/>
</dbReference>
<feature type="transmembrane region" description="Helical" evidence="2">
    <location>
        <begin position="240"/>
        <end position="259"/>
    </location>
</feature>
<dbReference type="Pfam" id="PF02517">
    <property type="entry name" value="Rce1-like"/>
    <property type="match status" value="1"/>
</dbReference>
<keyword evidence="2" id="KW-0812">Transmembrane</keyword>
<dbReference type="EMBL" id="JAVREX010000010">
    <property type="protein sequence ID" value="MDT0430574.1"/>
    <property type="molecule type" value="Genomic_DNA"/>
</dbReference>
<feature type="compositionally biased region" description="Low complexity" evidence="1">
    <location>
        <begin position="10"/>
        <end position="27"/>
    </location>
</feature>
<dbReference type="Proteomes" id="UP001183777">
    <property type="component" value="Unassembled WGS sequence"/>
</dbReference>
<feature type="transmembrane region" description="Helical" evidence="2">
    <location>
        <begin position="214"/>
        <end position="233"/>
    </location>
</feature>
<dbReference type="PANTHER" id="PTHR35797">
    <property type="entry name" value="PROTEASE-RELATED"/>
    <property type="match status" value="1"/>
</dbReference>
<feature type="transmembrane region" description="Helical" evidence="2">
    <location>
        <begin position="61"/>
        <end position="83"/>
    </location>
</feature>
<evidence type="ECO:0000313" key="4">
    <source>
        <dbReference type="EMBL" id="MDT0430574.1"/>
    </source>
</evidence>
<feature type="domain" description="CAAX prenyl protease 2/Lysostaphin resistance protein A-like" evidence="3">
    <location>
        <begin position="149"/>
        <end position="252"/>
    </location>
</feature>
<comment type="caution">
    <text evidence="4">The sequence shown here is derived from an EMBL/GenBank/DDBJ whole genome shotgun (WGS) entry which is preliminary data.</text>
</comment>
<feature type="transmembrane region" description="Helical" evidence="2">
    <location>
        <begin position="33"/>
        <end position="55"/>
    </location>
</feature>
<protein>
    <submittedName>
        <fullName evidence="4">Type II CAAX endopeptidase family protein</fullName>
    </submittedName>
</protein>
<evidence type="ECO:0000313" key="5">
    <source>
        <dbReference type="Proteomes" id="UP001183777"/>
    </source>
</evidence>
<organism evidence="4 5">
    <name type="scientific">Streptomyces salyersiae</name>
    <dbReference type="NCBI Taxonomy" id="3075530"/>
    <lineage>
        <taxon>Bacteria</taxon>
        <taxon>Bacillati</taxon>
        <taxon>Actinomycetota</taxon>
        <taxon>Actinomycetes</taxon>
        <taxon>Kitasatosporales</taxon>
        <taxon>Streptomycetaceae</taxon>
        <taxon>Streptomyces</taxon>
    </lineage>
</organism>
<feature type="transmembrane region" description="Helical" evidence="2">
    <location>
        <begin position="104"/>
        <end position="125"/>
    </location>
</feature>
<feature type="transmembrane region" description="Helical" evidence="2">
    <location>
        <begin position="265"/>
        <end position="283"/>
    </location>
</feature>
<feature type="transmembrane region" description="Helical" evidence="2">
    <location>
        <begin position="182"/>
        <end position="202"/>
    </location>
</feature>
<dbReference type="RefSeq" id="WP_200695646.1">
    <property type="nucleotide sequence ID" value="NZ_JAVREX010000010.1"/>
</dbReference>
<proteinExistence type="predicted"/>
<keyword evidence="2" id="KW-0472">Membrane</keyword>
<feature type="compositionally biased region" description="Basic and acidic residues" evidence="1">
    <location>
        <begin position="298"/>
        <end position="308"/>
    </location>
</feature>
<feature type="region of interest" description="Disordered" evidence="1">
    <location>
        <begin position="1"/>
        <end position="27"/>
    </location>
</feature>
<sequence>MTTSHISALRPQSSRPQNSRPQSSRPQSYRSDLTLFLALAFGVSWAAWAVAFALGGPAGSAAASGIHLFGAFGPLIAALVLRVRRGRRGESAPAHVVRLGRSTLLWAPLLVVLASGTICLGSLLAQAAGGPTPSLEHAQDTVRDAGGLAAFVGAMLIGGPLGEEPGWRGTVHPRMRATMGRFQAGLVLGAVWAVWHLPLFFVDGTVQHELGLTSASGVLFAVSIVPMAMLIGYAYERGGIVAAIAVHFAINVTMVLLDAKAAETHALLLGLQALVTALLLAFAPPPSPPRTPGADAAARAEPEPAVRG</sequence>
<name>A0ABU2RTA0_9ACTN</name>
<dbReference type="InterPro" id="IPR003675">
    <property type="entry name" value="Rce1/LyrA-like_dom"/>
</dbReference>
<keyword evidence="2" id="KW-1133">Transmembrane helix</keyword>
<dbReference type="PANTHER" id="PTHR35797:SF1">
    <property type="entry name" value="PROTEASE"/>
    <property type="match status" value="1"/>
</dbReference>
<accession>A0ABU2RTA0</accession>
<evidence type="ECO:0000256" key="2">
    <source>
        <dbReference type="SAM" id="Phobius"/>
    </source>
</evidence>
<evidence type="ECO:0000256" key="1">
    <source>
        <dbReference type="SAM" id="MobiDB-lite"/>
    </source>
</evidence>